<dbReference type="InParanoid" id="G9MNG1"/>
<gene>
    <name evidence="2" type="ORF">TRIVIDRAFT_131204</name>
</gene>
<dbReference type="OMA" id="CKAPTES"/>
<sequence length="112" mass="12964">KLRETAGEQGIYTTLSYCWGQYDKCRSLKANLYAHKHNIVFNELPSVFQQAITFTRALQIRYLWIDALCIVQDDSDDFTREIAIMDDIYKGGFCRIAITSCKAPTESFWPPK</sequence>
<name>G9MNG1_HYPVG</name>
<dbReference type="InterPro" id="IPR010730">
    <property type="entry name" value="HET"/>
</dbReference>
<reference evidence="2 3" key="1">
    <citation type="journal article" date="2011" name="Genome Biol.">
        <title>Comparative genome sequence analysis underscores mycoparasitism as the ancestral life style of Trichoderma.</title>
        <authorList>
            <person name="Kubicek C.P."/>
            <person name="Herrera-Estrella A."/>
            <person name="Seidl-Seiboth V."/>
            <person name="Martinez D.A."/>
            <person name="Druzhinina I.S."/>
            <person name="Thon M."/>
            <person name="Zeilinger S."/>
            <person name="Casas-Flores S."/>
            <person name="Horwitz B.A."/>
            <person name="Mukherjee P.K."/>
            <person name="Mukherjee M."/>
            <person name="Kredics L."/>
            <person name="Alcaraz L.D."/>
            <person name="Aerts A."/>
            <person name="Antal Z."/>
            <person name="Atanasova L."/>
            <person name="Cervantes-Badillo M.G."/>
            <person name="Challacombe J."/>
            <person name="Chertkov O."/>
            <person name="McCluskey K."/>
            <person name="Coulpier F."/>
            <person name="Deshpande N."/>
            <person name="von Doehren H."/>
            <person name="Ebbole D.J."/>
            <person name="Esquivel-Naranjo E.U."/>
            <person name="Fekete E."/>
            <person name="Flipphi M."/>
            <person name="Glaser F."/>
            <person name="Gomez-Rodriguez E.Y."/>
            <person name="Gruber S."/>
            <person name="Han C."/>
            <person name="Henrissat B."/>
            <person name="Hermosa R."/>
            <person name="Hernandez-Onate M."/>
            <person name="Karaffa L."/>
            <person name="Kosti I."/>
            <person name="Le Crom S."/>
            <person name="Lindquist E."/>
            <person name="Lucas S."/>
            <person name="Luebeck M."/>
            <person name="Luebeck P.S."/>
            <person name="Margeot A."/>
            <person name="Metz B."/>
            <person name="Misra M."/>
            <person name="Nevalainen H."/>
            <person name="Omann M."/>
            <person name="Packer N."/>
            <person name="Perrone G."/>
            <person name="Uresti-Rivera E.E."/>
            <person name="Salamov A."/>
            <person name="Schmoll M."/>
            <person name="Seiboth B."/>
            <person name="Shapiro H."/>
            <person name="Sukno S."/>
            <person name="Tamayo-Ramos J.A."/>
            <person name="Tisch D."/>
            <person name="Wiest A."/>
            <person name="Wilkinson H.H."/>
            <person name="Zhang M."/>
            <person name="Coutinho P.M."/>
            <person name="Kenerley C.M."/>
            <person name="Monte E."/>
            <person name="Baker S.E."/>
            <person name="Grigoriev I.V."/>
        </authorList>
    </citation>
    <scope>NUCLEOTIDE SEQUENCE [LARGE SCALE GENOMIC DNA]</scope>
    <source>
        <strain evidence="3">Gv29-8 / FGSC 10586</strain>
    </source>
</reference>
<protein>
    <recommendedName>
        <fullName evidence="1">Heterokaryon incompatibility domain-containing protein</fullName>
    </recommendedName>
</protein>
<dbReference type="RefSeq" id="XP_013957646.1">
    <property type="nucleotide sequence ID" value="XM_014102171.1"/>
</dbReference>
<feature type="non-terminal residue" evidence="2">
    <location>
        <position position="112"/>
    </location>
</feature>
<feature type="domain" description="Heterokaryon incompatibility" evidence="1">
    <location>
        <begin position="12"/>
        <end position="106"/>
    </location>
</feature>
<evidence type="ECO:0000313" key="2">
    <source>
        <dbReference type="EMBL" id="EHK23417.1"/>
    </source>
</evidence>
<accession>G9MNG1</accession>
<feature type="non-terminal residue" evidence="2">
    <location>
        <position position="1"/>
    </location>
</feature>
<keyword evidence="3" id="KW-1185">Reference proteome</keyword>
<dbReference type="AlphaFoldDB" id="G9MNG1"/>
<evidence type="ECO:0000313" key="3">
    <source>
        <dbReference type="Proteomes" id="UP000007115"/>
    </source>
</evidence>
<dbReference type="Pfam" id="PF06985">
    <property type="entry name" value="HET"/>
    <property type="match status" value="1"/>
</dbReference>
<dbReference type="OrthoDB" id="5362512at2759"/>
<dbReference type="PANTHER" id="PTHR33112:SF16">
    <property type="entry name" value="HETEROKARYON INCOMPATIBILITY DOMAIN-CONTAINING PROTEIN"/>
    <property type="match status" value="1"/>
</dbReference>
<dbReference type="STRING" id="413071.G9MNG1"/>
<dbReference type="GeneID" id="25787520"/>
<dbReference type="VEuPathDB" id="FungiDB:TRIVIDRAFT_131204"/>
<dbReference type="EMBL" id="ABDF02000005">
    <property type="protein sequence ID" value="EHK23417.1"/>
    <property type="molecule type" value="Genomic_DNA"/>
</dbReference>
<evidence type="ECO:0000259" key="1">
    <source>
        <dbReference type="Pfam" id="PF06985"/>
    </source>
</evidence>
<dbReference type="PANTHER" id="PTHR33112">
    <property type="entry name" value="DOMAIN PROTEIN, PUTATIVE-RELATED"/>
    <property type="match status" value="1"/>
</dbReference>
<comment type="caution">
    <text evidence="2">The sequence shown here is derived from an EMBL/GenBank/DDBJ whole genome shotgun (WGS) entry which is preliminary data.</text>
</comment>
<dbReference type="Proteomes" id="UP000007115">
    <property type="component" value="Unassembled WGS sequence"/>
</dbReference>
<dbReference type="HOGENOM" id="CLU_102622_2_1_1"/>
<organism evidence="2 3">
    <name type="scientific">Hypocrea virens (strain Gv29-8 / FGSC 10586)</name>
    <name type="common">Gliocladium virens</name>
    <name type="synonym">Trichoderma virens</name>
    <dbReference type="NCBI Taxonomy" id="413071"/>
    <lineage>
        <taxon>Eukaryota</taxon>
        <taxon>Fungi</taxon>
        <taxon>Dikarya</taxon>
        <taxon>Ascomycota</taxon>
        <taxon>Pezizomycotina</taxon>
        <taxon>Sordariomycetes</taxon>
        <taxon>Hypocreomycetidae</taxon>
        <taxon>Hypocreales</taxon>
        <taxon>Hypocreaceae</taxon>
        <taxon>Trichoderma</taxon>
    </lineage>
</organism>
<proteinExistence type="predicted"/>